<evidence type="ECO:0000313" key="3">
    <source>
        <dbReference type="Proteomes" id="UP000775213"/>
    </source>
</evidence>
<dbReference type="InterPro" id="IPR036291">
    <property type="entry name" value="NAD(P)-bd_dom_sf"/>
</dbReference>
<dbReference type="CDD" id="cd05327">
    <property type="entry name" value="retinol-DH_like_SDR_c_like"/>
    <property type="match status" value="1"/>
</dbReference>
<evidence type="ECO:0000313" key="2">
    <source>
        <dbReference type="EMBL" id="KAH0467283.1"/>
    </source>
</evidence>
<comment type="caution">
    <text evidence="2">The sequence shown here is derived from an EMBL/GenBank/DDBJ whole genome shotgun (WGS) entry which is preliminary data.</text>
</comment>
<name>A0AAV7HIL3_DENCH</name>
<organism evidence="2 3">
    <name type="scientific">Dendrobium chrysotoxum</name>
    <name type="common">Orchid</name>
    <dbReference type="NCBI Taxonomy" id="161865"/>
    <lineage>
        <taxon>Eukaryota</taxon>
        <taxon>Viridiplantae</taxon>
        <taxon>Streptophyta</taxon>
        <taxon>Embryophyta</taxon>
        <taxon>Tracheophyta</taxon>
        <taxon>Spermatophyta</taxon>
        <taxon>Magnoliopsida</taxon>
        <taxon>Liliopsida</taxon>
        <taxon>Asparagales</taxon>
        <taxon>Orchidaceae</taxon>
        <taxon>Epidendroideae</taxon>
        <taxon>Malaxideae</taxon>
        <taxon>Dendrobiinae</taxon>
        <taxon>Dendrobium</taxon>
    </lineage>
</organism>
<evidence type="ECO:0008006" key="4">
    <source>
        <dbReference type="Google" id="ProtNLM"/>
    </source>
</evidence>
<dbReference type="Pfam" id="PF00106">
    <property type="entry name" value="adh_short"/>
    <property type="match status" value="2"/>
</dbReference>
<reference evidence="2 3" key="1">
    <citation type="journal article" date="2021" name="Hortic Res">
        <title>Chromosome-scale assembly of the Dendrobium chrysotoxum genome enhances the understanding of orchid evolution.</title>
        <authorList>
            <person name="Zhang Y."/>
            <person name="Zhang G.Q."/>
            <person name="Zhang D."/>
            <person name="Liu X.D."/>
            <person name="Xu X.Y."/>
            <person name="Sun W.H."/>
            <person name="Yu X."/>
            <person name="Zhu X."/>
            <person name="Wang Z.W."/>
            <person name="Zhao X."/>
            <person name="Zhong W.Y."/>
            <person name="Chen H."/>
            <person name="Yin W.L."/>
            <person name="Huang T."/>
            <person name="Niu S.C."/>
            <person name="Liu Z.J."/>
        </authorList>
    </citation>
    <scope>NUCLEOTIDE SEQUENCE [LARGE SCALE GENOMIC DNA]</scope>
    <source>
        <strain evidence="2">Lindl</strain>
    </source>
</reference>
<comment type="similarity">
    <text evidence="1">Belongs to the short-chain dehydrogenases/reductases (SDR) family.</text>
</comment>
<dbReference type="EMBL" id="JAGFBR010000005">
    <property type="protein sequence ID" value="KAH0467283.1"/>
    <property type="molecule type" value="Genomic_DNA"/>
</dbReference>
<accession>A0AAV7HIL3</accession>
<proteinExistence type="inferred from homology"/>
<sequence length="366" mass="40341">MVIKCFVVDEFTVMQIAMISFMKWISRLVFGCYIWSKLEFSITDALRYIMGIAGPNGFGSKSTAEQVTEGISPSHLTAIITGATSGIGAETARVLAKRGVRLVMPARDLKKAGEVKKRIKRESPGAEIIVMEMDLSSFASIQNFCSNFLSLGLPLNILINNAGKLCRSFQLTEEKFEMTFATNYLGHYLLTKLLLGKLVETATKTSVPGRIINVTSVIHRWVAKEGFKFDDMLLPKSYNGTRAYALSKLANIMHAKEMARQLKERNANVTINSVHPGIVKTGIIRDHRGLITDLVFFLASKLLKSTAQGASTTCYIAINPQVNGVSGKYFADCNESSCSPLADDDYAAFDLWMKTNILVHKSVALN</sequence>
<protein>
    <recommendedName>
        <fullName evidence="4">Short-chain dehydrogenase TIC 32, chloroplastic</fullName>
    </recommendedName>
</protein>
<dbReference type="Gene3D" id="3.40.50.720">
    <property type="entry name" value="NAD(P)-binding Rossmann-like Domain"/>
    <property type="match status" value="1"/>
</dbReference>
<keyword evidence="3" id="KW-1185">Reference proteome</keyword>
<dbReference type="AlphaFoldDB" id="A0AAV7HIL3"/>
<evidence type="ECO:0000256" key="1">
    <source>
        <dbReference type="RuleBase" id="RU000363"/>
    </source>
</evidence>
<dbReference type="PANTHER" id="PTHR48476:SF1">
    <property type="entry name" value="SHORT-CHAIN DEHYDROGENASE TIC 32, CHLOROPLASTIC-LIKE"/>
    <property type="match status" value="1"/>
</dbReference>
<dbReference type="Proteomes" id="UP000775213">
    <property type="component" value="Unassembled WGS sequence"/>
</dbReference>
<dbReference type="InterPro" id="IPR055280">
    <property type="entry name" value="TIC32"/>
</dbReference>
<dbReference type="PANTHER" id="PTHR48476">
    <property type="entry name" value="SHORT-CHAIN DEHYDROGENASE TIC 32, CHLOROPLASTIC-LIKE"/>
    <property type="match status" value="1"/>
</dbReference>
<dbReference type="PRINTS" id="PR00080">
    <property type="entry name" value="SDRFAMILY"/>
</dbReference>
<dbReference type="SUPFAM" id="SSF51735">
    <property type="entry name" value="NAD(P)-binding Rossmann-fold domains"/>
    <property type="match status" value="1"/>
</dbReference>
<dbReference type="InterPro" id="IPR002347">
    <property type="entry name" value="SDR_fam"/>
</dbReference>
<gene>
    <name evidence="2" type="ORF">IEQ34_004521</name>
</gene>
<dbReference type="PRINTS" id="PR00081">
    <property type="entry name" value="GDHRDH"/>
</dbReference>